<keyword evidence="3" id="KW-1185">Reference proteome</keyword>
<dbReference type="SUPFAM" id="SSF47616">
    <property type="entry name" value="GST C-terminal domain-like"/>
    <property type="match status" value="1"/>
</dbReference>
<dbReference type="GO" id="GO:0016740">
    <property type="term" value="F:transferase activity"/>
    <property type="evidence" value="ECO:0007669"/>
    <property type="project" value="UniProtKB-KW"/>
</dbReference>
<feature type="domain" description="GST N-terminal" evidence="1">
    <location>
        <begin position="1"/>
        <end position="82"/>
    </location>
</feature>
<dbReference type="STRING" id="1123755.SAMN05444714_2414"/>
<keyword evidence="2" id="KW-0808">Transferase</keyword>
<dbReference type="PROSITE" id="PS50404">
    <property type="entry name" value="GST_NTER"/>
    <property type="match status" value="1"/>
</dbReference>
<dbReference type="InterPro" id="IPR004045">
    <property type="entry name" value="Glutathione_S-Trfase_N"/>
</dbReference>
<dbReference type="Gene3D" id="1.20.1050.10">
    <property type="match status" value="1"/>
</dbReference>
<dbReference type="Gene3D" id="3.40.30.10">
    <property type="entry name" value="Glutaredoxin"/>
    <property type="match status" value="1"/>
</dbReference>
<dbReference type="CDD" id="cd03049">
    <property type="entry name" value="GST_N_3"/>
    <property type="match status" value="1"/>
</dbReference>
<dbReference type="OrthoDB" id="9795329at2"/>
<dbReference type="RefSeq" id="WP_090208763.1">
    <property type="nucleotide sequence ID" value="NZ_FOZM01000002.1"/>
</dbReference>
<dbReference type="InterPro" id="IPR036249">
    <property type="entry name" value="Thioredoxin-like_sf"/>
</dbReference>
<reference evidence="2 3" key="1">
    <citation type="submission" date="2016-10" db="EMBL/GenBank/DDBJ databases">
        <authorList>
            <person name="de Groot N.N."/>
        </authorList>
    </citation>
    <scope>NUCLEOTIDE SEQUENCE [LARGE SCALE GENOMIC DNA]</scope>
    <source>
        <strain evidence="2 3">DSM 29433</strain>
    </source>
</reference>
<dbReference type="Proteomes" id="UP000198926">
    <property type="component" value="Unassembled WGS sequence"/>
</dbReference>
<dbReference type="Pfam" id="PF13410">
    <property type="entry name" value="GST_C_2"/>
    <property type="match status" value="1"/>
</dbReference>
<dbReference type="InterPro" id="IPR036282">
    <property type="entry name" value="Glutathione-S-Trfase_C_sf"/>
</dbReference>
<dbReference type="EMBL" id="FOZM01000002">
    <property type="protein sequence ID" value="SFS19896.1"/>
    <property type="molecule type" value="Genomic_DNA"/>
</dbReference>
<dbReference type="Pfam" id="PF13409">
    <property type="entry name" value="GST_N_2"/>
    <property type="match status" value="1"/>
</dbReference>
<dbReference type="SUPFAM" id="SSF52833">
    <property type="entry name" value="Thioredoxin-like"/>
    <property type="match status" value="1"/>
</dbReference>
<proteinExistence type="predicted"/>
<evidence type="ECO:0000313" key="3">
    <source>
        <dbReference type="Proteomes" id="UP000198926"/>
    </source>
</evidence>
<organism evidence="2 3">
    <name type="scientific">Yoonia litorea</name>
    <dbReference type="NCBI Taxonomy" id="1123755"/>
    <lineage>
        <taxon>Bacteria</taxon>
        <taxon>Pseudomonadati</taxon>
        <taxon>Pseudomonadota</taxon>
        <taxon>Alphaproteobacteria</taxon>
        <taxon>Rhodobacterales</taxon>
        <taxon>Paracoccaceae</taxon>
        <taxon>Yoonia</taxon>
    </lineage>
</organism>
<dbReference type="AlphaFoldDB" id="A0A1I6MW15"/>
<gene>
    <name evidence="2" type="ORF">SAMN05444714_2414</name>
</gene>
<dbReference type="CDD" id="cd03205">
    <property type="entry name" value="GST_C_6"/>
    <property type="match status" value="1"/>
</dbReference>
<evidence type="ECO:0000259" key="1">
    <source>
        <dbReference type="PROSITE" id="PS50404"/>
    </source>
</evidence>
<accession>A0A1I6MW15</accession>
<evidence type="ECO:0000313" key="2">
    <source>
        <dbReference type="EMBL" id="SFS19896.1"/>
    </source>
</evidence>
<protein>
    <submittedName>
        <fullName evidence="2">Glutathione S-transferase</fullName>
    </submittedName>
</protein>
<name>A0A1I6MW15_9RHOB</name>
<sequence>MKLLMSPPSPYARMIRILIRELDLMDTVEEGQITTTAFNSAPEIIAANPLGKIPALVRDDGPTLYDSRVIAQFLNAHAGSGLYPESRKWEVMTLEATAIGIMDSAVSMSYETRLRPESQQSPDWIEAQWEKAARGVKAVNDVWMSHLTGPINIGHIAMGSALAYLDLRHDARGWREGNDALAAWHDEFAQRPSMTETVPA</sequence>